<feature type="region of interest" description="Disordered" evidence="1">
    <location>
        <begin position="77"/>
        <end position="145"/>
    </location>
</feature>
<organism evidence="3 4">
    <name type="scientific">Periplaneta americana</name>
    <name type="common">American cockroach</name>
    <name type="synonym">Blatta americana</name>
    <dbReference type="NCBI Taxonomy" id="6978"/>
    <lineage>
        <taxon>Eukaryota</taxon>
        <taxon>Metazoa</taxon>
        <taxon>Ecdysozoa</taxon>
        <taxon>Arthropoda</taxon>
        <taxon>Hexapoda</taxon>
        <taxon>Insecta</taxon>
        <taxon>Pterygota</taxon>
        <taxon>Neoptera</taxon>
        <taxon>Polyneoptera</taxon>
        <taxon>Dictyoptera</taxon>
        <taxon>Blattodea</taxon>
        <taxon>Blattoidea</taxon>
        <taxon>Blattidae</taxon>
        <taxon>Blattinae</taxon>
        <taxon>Periplaneta</taxon>
    </lineage>
</organism>
<evidence type="ECO:0000256" key="1">
    <source>
        <dbReference type="SAM" id="MobiDB-lite"/>
    </source>
</evidence>
<protein>
    <submittedName>
        <fullName evidence="3">Uncharacterized protein</fullName>
    </submittedName>
</protein>
<feature type="compositionally biased region" description="Basic and acidic residues" evidence="1">
    <location>
        <begin position="79"/>
        <end position="105"/>
    </location>
</feature>
<keyword evidence="4" id="KW-1185">Reference proteome</keyword>
<comment type="caution">
    <text evidence="3">The sequence shown here is derived from an EMBL/GenBank/DDBJ whole genome shotgun (WGS) entry which is preliminary data.</text>
</comment>
<evidence type="ECO:0000256" key="2">
    <source>
        <dbReference type="SAM" id="Phobius"/>
    </source>
</evidence>
<reference evidence="3 4" key="1">
    <citation type="journal article" date="2022" name="Allergy">
        <title>Genome assembly and annotation of Periplaneta americana reveal a comprehensive cockroach allergen profile.</title>
        <authorList>
            <person name="Wang L."/>
            <person name="Xiong Q."/>
            <person name="Saelim N."/>
            <person name="Wang L."/>
            <person name="Nong W."/>
            <person name="Wan A.T."/>
            <person name="Shi M."/>
            <person name="Liu X."/>
            <person name="Cao Q."/>
            <person name="Hui J.H.L."/>
            <person name="Sookrung N."/>
            <person name="Leung T.F."/>
            <person name="Tungtrongchitr A."/>
            <person name="Tsui S.K.W."/>
        </authorList>
    </citation>
    <scope>NUCLEOTIDE SEQUENCE [LARGE SCALE GENOMIC DNA]</scope>
    <source>
        <strain evidence="3">PWHHKU_190912</strain>
    </source>
</reference>
<gene>
    <name evidence="3" type="ORF">ANN_18221</name>
</gene>
<proteinExistence type="predicted"/>
<keyword evidence="2" id="KW-1133">Transmembrane helix</keyword>
<name>A0ABQ8SPE7_PERAM</name>
<dbReference type="EMBL" id="JAJSOF020000023">
    <property type="protein sequence ID" value="KAJ4435605.1"/>
    <property type="molecule type" value="Genomic_DNA"/>
</dbReference>
<keyword evidence="2" id="KW-0812">Transmembrane</keyword>
<keyword evidence="2" id="KW-0472">Membrane</keyword>
<feature type="transmembrane region" description="Helical" evidence="2">
    <location>
        <begin position="55"/>
        <end position="72"/>
    </location>
</feature>
<dbReference type="Proteomes" id="UP001148838">
    <property type="component" value="Unassembled WGS sequence"/>
</dbReference>
<evidence type="ECO:0000313" key="4">
    <source>
        <dbReference type="Proteomes" id="UP001148838"/>
    </source>
</evidence>
<evidence type="ECO:0000313" key="3">
    <source>
        <dbReference type="EMBL" id="KAJ4435605.1"/>
    </source>
</evidence>
<sequence>MAGLCEGGSEPPGILRYHVELKTRVRTPVPERIFLRSADDASFLDGKSHVLRSNMRLWLVLLLSVLIMSGLARSAKLPMKRDADKDDKDDKNDASGDNGDDKDKNDDDDDDNDDKKDDDGDGDDDGDDDDDDDDDDDNGARYLVPMAPVVFLATTSLRVLG</sequence>
<accession>A0ABQ8SPE7</accession>
<feature type="compositionally biased region" description="Acidic residues" evidence="1">
    <location>
        <begin position="119"/>
        <end position="137"/>
    </location>
</feature>